<evidence type="ECO:0000313" key="1">
    <source>
        <dbReference type="EMBL" id="PIA99399.1"/>
    </source>
</evidence>
<comment type="caution">
    <text evidence="1">The sequence shown here is derived from an EMBL/GenBank/DDBJ whole genome shotgun (WGS) entry which is preliminary data.</text>
</comment>
<name>A0A2G5I3N5_CERBT</name>
<dbReference type="Proteomes" id="UP000230605">
    <property type="component" value="Chromosome 3"/>
</dbReference>
<evidence type="ECO:0000313" key="2">
    <source>
        <dbReference type="Proteomes" id="UP000230605"/>
    </source>
</evidence>
<protein>
    <submittedName>
        <fullName evidence="1">Uncharacterized protein</fullName>
    </submittedName>
</protein>
<gene>
    <name evidence="1" type="ORF">CB0940_03047</name>
</gene>
<sequence>MVGTTNPNICSFSSTVQSCHTHALCCLGCRTILINWCPSKAAHSPSGHYRYEVLFACKDAQRPTALGTALAMSRCCHKDRLGLLFTAHPISMLTSSFHHALSSSCTPRCWVRQSEQRLSTASVLKSDSGGEVLEESVSNVMCNIWASRL</sequence>
<dbReference type="EMBL" id="LKMD01000101">
    <property type="protein sequence ID" value="PIA99399.1"/>
    <property type="molecule type" value="Genomic_DNA"/>
</dbReference>
<reference evidence="1 2" key="1">
    <citation type="submission" date="2015-10" db="EMBL/GenBank/DDBJ databases">
        <title>The cercosporin biosynthetic gene cluster was horizontally transferred to several fungal lineages and shown to be expanded in Cercospora beticola based on microsynteny with recipient genomes.</title>
        <authorList>
            <person name="De Jonge R."/>
            <person name="Ebert M.K."/>
            <person name="Suttle J.C."/>
            <person name="Jurick Ii W.M."/>
            <person name="Secor G.A."/>
            <person name="Thomma B.P."/>
            <person name="Van De Peer Y."/>
            <person name="Bolton M.D."/>
        </authorList>
    </citation>
    <scope>NUCLEOTIDE SEQUENCE [LARGE SCALE GENOMIC DNA]</scope>
    <source>
        <strain evidence="1 2">09-40</strain>
    </source>
</reference>
<proteinExistence type="predicted"/>
<dbReference type="AlphaFoldDB" id="A0A2G5I3N5"/>
<organism evidence="1 2">
    <name type="scientific">Cercospora beticola</name>
    <name type="common">Sugarbeet leaf spot fungus</name>
    <dbReference type="NCBI Taxonomy" id="122368"/>
    <lineage>
        <taxon>Eukaryota</taxon>
        <taxon>Fungi</taxon>
        <taxon>Dikarya</taxon>
        <taxon>Ascomycota</taxon>
        <taxon>Pezizomycotina</taxon>
        <taxon>Dothideomycetes</taxon>
        <taxon>Dothideomycetidae</taxon>
        <taxon>Mycosphaerellales</taxon>
        <taxon>Mycosphaerellaceae</taxon>
        <taxon>Cercospora</taxon>
    </lineage>
</organism>
<accession>A0A2G5I3N5</accession>